<organism evidence="2 3">
    <name type="scientific">Favolaschia claudopus</name>
    <dbReference type="NCBI Taxonomy" id="2862362"/>
    <lineage>
        <taxon>Eukaryota</taxon>
        <taxon>Fungi</taxon>
        <taxon>Dikarya</taxon>
        <taxon>Basidiomycota</taxon>
        <taxon>Agaricomycotina</taxon>
        <taxon>Agaricomycetes</taxon>
        <taxon>Agaricomycetidae</taxon>
        <taxon>Agaricales</taxon>
        <taxon>Marasmiineae</taxon>
        <taxon>Mycenaceae</taxon>
        <taxon>Favolaschia</taxon>
    </lineage>
</organism>
<evidence type="ECO:0000313" key="2">
    <source>
        <dbReference type="EMBL" id="KAK6984963.1"/>
    </source>
</evidence>
<sequence length="327" mass="36842">MALVCKELPASTARGLSISFPRLKGLCYIEECQRFLEFGGSGPRTESLPSTILCCAIFSTSVDIFKCQRYNVDQEHSLKGIQLSTLTQKLAYTAIKQKRKTDPRPATTNNHNWLRSILGCGLASFRQSRGKILEGTTRFFRILISESAFMIWKIRNECVIQHQGSPLAEAAIRNKWLHQINQRLLFDCTLTNIAKYDAPVLVGIEPGSQEEEIPPRRDRARAAVRRHPINASRPRRGVYHIASLHPLLPLPSIINRHIPHPQIPPLPPHPLDKDEPSSTPYTSVVRLLVGLAAHPEPTRGRIEENDEIGASGEGVQDELSEEHRRRR</sequence>
<gene>
    <name evidence="2" type="ORF">R3P38DRAFT_2806020</name>
</gene>
<name>A0AAV9ZL47_9AGAR</name>
<comment type="caution">
    <text evidence="2">The sequence shown here is derived from an EMBL/GenBank/DDBJ whole genome shotgun (WGS) entry which is preliminary data.</text>
</comment>
<proteinExistence type="predicted"/>
<evidence type="ECO:0000256" key="1">
    <source>
        <dbReference type="SAM" id="MobiDB-lite"/>
    </source>
</evidence>
<dbReference type="EMBL" id="JAWWNJ010000133">
    <property type="protein sequence ID" value="KAK6984963.1"/>
    <property type="molecule type" value="Genomic_DNA"/>
</dbReference>
<reference evidence="2 3" key="1">
    <citation type="journal article" date="2024" name="J Genomics">
        <title>Draft genome sequencing and assembly of Favolaschia claudopus CIRM-BRFM 2984 isolated from oak limbs.</title>
        <authorList>
            <person name="Navarro D."/>
            <person name="Drula E."/>
            <person name="Chaduli D."/>
            <person name="Cazenave R."/>
            <person name="Ahrendt S."/>
            <person name="Wang J."/>
            <person name="Lipzen A."/>
            <person name="Daum C."/>
            <person name="Barry K."/>
            <person name="Grigoriev I.V."/>
            <person name="Favel A."/>
            <person name="Rosso M.N."/>
            <person name="Martin F."/>
        </authorList>
    </citation>
    <scope>NUCLEOTIDE SEQUENCE [LARGE SCALE GENOMIC DNA]</scope>
    <source>
        <strain evidence="2 3">CIRM-BRFM 2984</strain>
    </source>
</reference>
<dbReference type="AlphaFoldDB" id="A0AAV9ZL47"/>
<feature type="region of interest" description="Disordered" evidence="1">
    <location>
        <begin position="259"/>
        <end position="279"/>
    </location>
</feature>
<feature type="region of interest" description="Disordered" evidence="1">
    <location>
        <begin position="293"/>
        <end position="327"/>
    </location>
</feature>
<evidence type="ECO:0000313" key="3">
    <source>
        <dbReference type="Proteomes" id="UP001362999"/>
    </source>
</evidence>
<protein>
    <submittedName>
        <fullName evidence="2">Uncharacterized protein</fullName>
    </submittedName>
</protein>
<keyword evidence="3" id="KW-1185">Reference proteome</keyword>
<accession>A0AAV9ZL47</accession>
<dbReference type="Proteomes" id="UP001362999">
    <property type="component" value="Unassembled WGS sequence"/>
</dbReference>